<feature type="compositionally biased region" description="Low complexity" evidence="1">
    <location>
        <begin position="483"/>
        <end position="494"/>
    </location>
</feature>
<organism evidence="2 3">
    <name type="scientific">Coccomyxa viridis</name>
    <dbReference type="NCBI Taxonomy" id="1274662"/>
    <lineage>
        <taxon>Eukaryota</taxon>
        <taxon>Viridiplantae</taxon>
        <taxon>Chlorophyta</taxon>
        <taxon>core chlorophytes</taxon>
        <taxon>Trebouxiophyceae</taxon>
        <taxon>Trebouxiophyceae incertae sedis</taxon>
        <taxon>Coccomyxaceae</taxon>
        <taxon>Coccomyxa</taxon>
    </lineage>
</organism>
<feature type="region of interest" description="Disordered" evidence="1">
    <location>
        <begin position="223"/>
        <end position="258"/>
    </location>
</feature>
<feature type="compositionally biased region" description="Polar residues" evidence="1">
    <location>
        <begin position="141"/>
        <end position="150"/>
    </location>
</feature>
<gene>
    <name evidence="2" type="primary">g3476</name>
    <name evidence="2" type="ORF">VP750_LOCUS2966</name>
</gene>
<reference evidence="2 3" key="1">
    <citation type="submission" date="2024-06" db="EMBL/GenBank/DDBJ databases">
        <authorList>
            <person name="Kraege A."/>
            <person name="Thomma B."/>
        </authorList>
    </citation>
    <scope>NUCLEOTIDE SEQUENCE [LARGE SCALE GENOMIC DNA]</scope>
</reference>
<sequence length="570" mass="61361">MDTIEDSLSRDPGNRFNAVMYADFEIMGRRSCPQEAKGRADRPPTLGDASRNNRRMRRGGRGKENEGGTERQAIFARERPVLDVRAQQMMLQNLRVLPARQGGDKYTTKSNAGPRPAPTARHALHALAPDGRSQSRRQDWMEQSASSHGQGQHAALPAAHAVQNDETAPAWGDEGYVTTVPQEHINWEPAIVDSKNNKAGPVVAIMATCTASQEEAQRPNTILTSQSSQGVISSTQDVSEMTLEEDEQTDRKDETEAACPCKAEPEMLLTESLSAHHEAAQRPLAIITAPSSEDASSPAQAVPVMAPEEDAQTDVEEETKAASLCAAEHKEPLTMEQRDQGICQLLLQAQPAPTIVDSPENIEIVMGASQVLSETSLEEGEQTDIEDEDEAQAEASSLCAAEPERSRAAEQRDQGALVTYQAPMQGISSGKVAAPGTLPLPYLGEVIIISRNLMLFVDAVLLCGCRITAARPQQRLTCPAPAPTQASAAAPGPAQDTEPTFSRLADAMDPAWFGQVASVPSAKLECHAEAAAACAPPSPQYQQGPRKQKKRGGVMGFLKTLLRPCFRRSS</sequence>
<feature type="region of interest" description="Disordered" evidence="1">
    <location>
        <begin position="130"/>
        <end position="161"/>
    </location>
</feature>
<comment type="caution">
    <text evidence="2">The sequence shown here is derived from an EMBL/GenBank/DDBJ whole genome shotgun (WGS) entry which is preliminary data.</text>
</comment>
<feature type="region of interest" description="Disordered" evidence="1">
    <location>
        <begin position="372"/>
        <end position="408"/>
    </location>
</feature>
<keyword evidence="3" id="KW-1185">Reference proteome</keyword>
<protein>
    <submittedName>
        <fullName evidence="2">G3476 protein</fullName>
    </submittedName>
</protein>
<dbReference type="EMBL" id="CAXHTA020000005">
    <property type="protein sequence ID" value="CAL5221307.1"/>
    <property type="molecule type" value="Genomic_DNA"/>
</dbReference>
<feature type="region of interest" description="Disordered" evidence="1">
    <location>
        <begin position="478"/>
        <end position="498"/>
    </location>
</feature>
<proteinExistence type="predicted"/>
<dbReference type="Proteomes" id="UP001497392">
    <property type="component" value="Unassembled WGS sequence"/>
</dbReference>
<feature type="compositionally biased region" description="Polar residues" evidence="1">
    <location>
        <begin position="223"/>
        <end position="239"/>
    </location>
</feature>
<evidence type="ECO:0000256" key="1">
    <source>
        <dbReference type="SAM" id="MobiDB-lite"/>
    </source>
</evidence>
<accession>A0ABP1FV11</accession>
<feature type="compositionally biased region" description="Acidic residues" evidence="1">
    <location>
        <begin position="376"/>
        <end position="392"/>
    </location>
</feature>
<evidence type="ECO:0000313" key="3">
    <source>
        <dbReference type="Proteomes" id="UP001497392"/>
    </source>
</evidence>
<feature type="region of interest" description="Disordered" evidence="1">
    <location>
        <begin position="100"/>
        <end position="119"/>
    </location>
</feature>
<evidence type="ECO:0000313" key="2">
    <source>
        <dbReference type="EMBL" id="CAL5221307.1"/>
    </source>
</evidence>
<feature type="region of interest" description="Disordered" evidence="1">
    <location>
        <begin position="29"/>
        <end position="74"/>
    </location>
</feature>
<name>A0ABP1FV11_9CHLO</name>